<feature type="transmembrane region" description="Helical" evidence="4">
    <location>
        <begin position="236"/>
        <end position="261"/>
    </location>
</feature>
<dbReference type="InterPro" id="IPR042099">
    <property type="entry name" value="ANL_N_sf"/>
</dbReference>
<feature type="transmembrane region" description="Helical" evidence="4">
    <location>
        <begin position="7"/>
        <end position="25"/>
    </location>
</feature>
<dbReference type="Gene3D" id="1.20.1250.20">
    <property type="entry name" value="MFS general substrate transporter like domains"/>
    <property type="match status" value="1"/>
</dbReference>
<proteinExistence type="predicted"/>
<evidence type="ECO:0000256" key="4">
    <source>
        <dbReference type="SAM" id="Phobius"/>
    </source>
</evidence>
<feature type="transmembrane region" description="Helical" evidence="4">
    <location>
        <begin position="142"/>
        <end position="162"/>
    </location>
</feature>
<dbReference type="InterPro" id="IPR050237">
    <property type="entry name" value="ATP-dep_AMP-bd_enzyme"/>
</dbReference>
<dbReference type="Gene3D" id="3.30.300.30">
    <property type="match status" value="1"/>
</dbReference>
<feature type="transmembrane region" description="Helical" evidence="4">
    <location>
        <begin position="329"/>
        <end position="350"/>
    </location>
</feature>
<dbReference type="InterPro" id="IPR000873">
    <property type="entry name" value="AMP-dep_synth/lig_dom"/>
</dbReference>
<dbReference type="Proteomes" id="UP000680679">
    <property type="component" value="Chromosome"/>
</dbReference>
<dbReference type="InterPro" id="IPR045851">
    <property type="entry name" value="AMP-bd_C_sf"/>
</dbReference>
<evidence type="ECO:0000256" key="2">
    <source>
        <dbReference type="ARBA" id="ARBA00022989"/>
    </source>
</evidence>
<feature type="transmembrane region" description="Helical" evidence="4">
    <location>
        <begin position="105"/>
        <end position="122"/>
    </location>
</feature>
<feature type="transmembrane region" description="Helical" evidence="4">
    <location>
        <begin position="304"/>
        <end position="323"/>
    </location>
</feature>
<feature type="transmembrane region" description="Helical" evidence="4">
    <location>
        <begin position="177"/>
        <end position="198"/>
    </location>
</feature>
<evidence type="ECO:0000256" key="3">
    <source>
        <dbReference type="ARBA" id="ARBA00023136"/>
    </source>
</evidence>
<dbReference type="PANTHER" id="PTHR43767">
    <property type="entry name" value="LONG-CHAIN-FATTY-ACID--COA LIGASE"/>
    <property type="match status" value="1"/>
</dbReference>
<dbReference type="InterPro" id="IPR002123">
    <property type="entry name" value="Plipid/glycerol_acylTrfase"/>
</dbReference>
<dbReference type="NCBIfam" id="NF006386">
    <property type="entry name" value="PRK08633.1"/>
    <property type="match status" value="1"/>
</dbReference>
<sequence>MGQLFRITGFLPYVLMIFLNAFVDLGHKIVIQNTLFKTYDGDAQILLTAIVNALILLPFVLLFTPSGFMADRFPKNRVMRVSAWAAVGLTLCITLFYYLGWFWPAFAMTFLLAAQSAFYSPAKYGYIKELVGKEALATANGWVQATTTTAILAGIFVFSILFEGRLAGATFDTPDAVMALIAPLGWALVLCSVVELAIAYRLPRTTEGGTPGFDWGRYASGRYLRDNLRAAWDNQVIWLSIVGLSIFWAISQVILAAFPAFAKETLGETNTVVIQGMLACSGVGIILGSIVAGRVSRNHIETGLIPVGAIGIALALFLLPGLGSSWAHALNFLVLGVLAGFFLVPLNALIQFNAGESGLGRVLAANNFVQNVVMLGFLGLTVLAAWFEVGGLPVMLALAVIALGGALYTIHQLPQSLVRFLIGRLMATRYRLNVIGLKNMPAQGGVLMLGNHVSWIDWAMVQLASPRPVRFVMERWIYERWYLRRFLDFFGVVPISRASSRRAIQTITQLIDAGEVVCLFPEGMLSKNGQLSEFKRGFELSARAAGSGVILPFYQRGLWGSRFSYAGDKLRTNRREGRARDVIVAFGPPLPLESSAERVKQAVFELSVTSWRAYVETLPTLPAAWLATAKRNPKAPAIVDSAGTTLSNRRLLTSVALFARRIRRLAPEPAVGILLPASSAGAIANLAALLAGKTLVNLNYTASAEALRAGVEQAGVRHVITADRFLRKLEQRGIDPAAALPGVTLHPMEGLRARIGRVEALLTLGLTSLLPAAAIGRLFGHPSRPDDTAAILFSSGSEGTPKGVELTHRNILANVRQISDVLNTERDDVLLANLPLFHAFGLTATTFMPLLEGLPMVCHPDPTDAVGTAKAIARYRATVLCGTSTFLRLYVRSPKVHPLMLQSLRIVVAGAERLAPEVREGFALKFHKEILEGYGATETTPVASVNVPDALETETWKVQTGSRPGTVGMPLPGTSFRIVDPQTLETLPPGADGLILIGGVQVMKGYLGAPEKTAEAIVELDGMRWYKTGDKGHLDADGFLTIVDRYSRFAKLGGEMISLTVVEDSVRKALQQPDLELVAVNVPDERKGERIVLLAAAESGIEAESLRRAMLASGANPLTIPAEVRRIDAIPKLGSGKTDFGAARRLALAEGRESSALY</sequence>
<feature type="domain" description="Phospholipid/glycerol acyltransferase" evidence="5">
    <location>
        <begin position="446"/>
        <end position="558"/>
    </location>
</feature>
<evidence type="ECO:0000256" key="1">
    <source>
        <dbReference type="ARBA" id="ARBA00022692"/>
    </source>
</evidence>
<dbReference type="RefSeq" id="WP_213378819.1">
    <property type="nucleotide sequence ID" value="NZ_AP024563.1"/>
</dbReference>
<dbReference type="InterPro" id="IPR020845">
    <property type="entry name" value="AMP-binding_CS"/>
</dbReference>
<protein>
    <submittedName>
        <fullName evidence="6">Acyl-[ACP]--phospholipid O-acyltransferase</fullName>
    </submittedName>
</protein>
<name>A0ABM7QP94_9GAMM</name>
<reference evidence="6 7" key="1">
    <citation type="submission" date="2021-04" db="EMBL/GenBank/DDBJ databases">
        <title>Complete genome sequencing of Allochromatium tepidum strain NZ.</title>
        <authorList>
            <person name="Tsukatani Y."/>
            <person name="Mori H."/>
        </authorList>
    </citation>
    <scope>NUCLEOTIDE SEQUENCE [LARGE SCALE GENOMIC DNA]</scope>
    <source>
        <strain evidence="6 7">NZ</strain>
    </source>
</reference>
<gene>
    <name evidence="6" type="primary">aas</name>
    <name evidence="6" type="ORF">Atep_24210</name>
</gene>
<accession>A0ABM7QP94</accession>
<feature type="transmembrane region" description="Helical" evidence="4">
    <location>
        <begin position="670"/>
        <end position="691"/>
    </location>
</feature>
<dbReference type="Gene3D" id="3.40.50.12780">
    <property type="entry name" value="N-terminal domain of ligase-like"/>
    <property type="match status" value="1"/>
</dbReference>
<dbReference type="CDD" id="cd07989">
    <property type="entry name" value="LPLAT_AGPAT-like"/>
    <property type="match status" value="1"/>
</dbReference>
<dbReference type="EMBL" id="AP024563">
    <property type="protein sequence ID" value="BCU07744.1"/>
    <property type="molecule type" value="Genomic_DNA"/>
</dbReference>
<evidence type="ECO:0000313" key="7">
    <source>
        <dbReference type="Proteomes" id="UP000680679"/>
    </source>
</evidence>
<dbReference type="Pfam" id="PF07690">
    <property type="entry name" value="MFS_1"/>
    <property type="match status" value="1"/>
</dbReference>
<dbReference type="PANTHER" id="PTHR43767:SF1">
    <property type="entry name" value="NONRIBOSOMAL PEPTIDE SYNTHASE PES1 (EUROFUNG)-RELATED"/>
    <property type="match status" value="1"/>
</dbReference>
<keyword evidence="2 4" id="KW-1133">Transmembrane helix</keyword>
<dbReference type="SMART" id="SM00563">
    <property type="entry name" value="PlsC"/>
    <property type="match status" value="1"/>
</dbReference>
<dbReference type="PROSITE" id="PS00455">
    <property type="entry name" value="AMP_BINDING"/>
    <property type="match status" value="1"/>
</dbReference>
<feature type="transmembrane region" description="Helical" evidence="4">
    <location>
        <begin position="273"/>
        <end position="292"/>
    </location>
</feature>
<dbReference type="InterPro" id="IPR011701">
    <property type="entry name" value="MFS"/>
</dbReference>
<dbReference type="SUPFAM" id="SSF103473">
    <property type="entry name" value="MFS general substrate transporter"/>
    <property type="match status" value="1"/>
</dbReference>
<feature type="transmembrane region" description="Helical" evidence="4">
    <location>
        <begin position="81"/>
        <end position="99"/>
    </location>
</feature>
<dbReference type="Pfam" id="PF01553">
    <property type="entry name" value="Acyltransferase"/>
    <property type="match status" value="1"/>
</dbReference>
<organism evidence="6 7">
    <name type="scientific">Allochromatium tepidum</name>
    <dbReference type="NCBI Taxonomy" id="553982"/>
    <lineage>
        <taxon>Bacteria</taxon>
        <taxon>Pseudomonadati</taxon>
        <taxon>Pseudomonadota</taxon>
        <taxon>Gammaproteobacteria</taxon>
        <taxon>Chromatiales</taxon>
        <taxon>Chromatiaceae</taxon>
        <taxon>Allochromatium</taxon>
    </lineage>
</organism>
<feature type="transmembrane region" description="Helical" evidence="4">
    <location>
        <begin position="362"/>
        <end position="386"/>
    </location>
</feature>
<dbReference type="Pfam" id="PF00501">
    <property type="entry name" value="AMP-binding"/>
    <property type="match status" value="1"/>
</dbReference>
<feature type="transmembrane region" description="Helical" evidence="4">
    <location>
        <begin position="392"/>
        <end position="410"/>
    </location>
</feature>
<keyword evidence="7" id="KW-1185">Reference proteome</keyword>
<dbReference type="InterPro" id="IPR036259">
    <property type="entry name" value="MFS_trans_sf"/>
</dbReference>
<evidence type="ECO:0000259" key="5">
    <source>
        <dbReference type="SMART" id="SM00563"/>
    </source>
</evidence>
<evidence type="ECO:0000313" key="6">
    <source>
        <dbReference type="EMBL" id="BCU07744.1"/>
    </source>
</evidence>
<dbReference type="SUPFAM" id="SSF56801">
    <property type="entry name" value="Acetyl-CoA synthetase-like"/>
    <property type="match status" value="1"/>
</dbReference>
<feature type="transmembrane region" description="Helical" evidence="4">
    <location>
        <begin position="45"/>
        <end position="69"/>
    </location>
</feature>
<keyword evidence="3 4" id="KW-0472">Membrane</keyword>
<dbReference type="CDD" id="cd06173">
    <property type="entry name" value="MFS_MefA_like"/>
    <property type="match status" value="1"/>
</dbReference>
<keyword evidence="1 4" id="KW-0812">Transmembrane</keyword>
<dbReference type="SUPFAM" id="SSF69593">
    <property type="entry name" value="Glycerol-3-phosphate (1)-acyltransferase"/>
    <property type="match status" value="1"/>
</dbReference>